<comment type="caution">
    <text evidence="2">The sequence shown here is derived from an EMBL/GenBank/DDBJ whole genome shotgun (WGS) entry which is preliminary data.</text>
</comment>
<gene>
    <name evidence="2" type="ORF">HID58_059097</name>
</gene>
<reference evidence="2 3" key="1">
    <citation type="submission" date="2021-05" db="EMBL/GenBank/DDBJ databases">
        <title>Genome Assembly of Synthetic Allotetraploid Brassica napus Reveals Homoeologous Exchanges between Subgenomes.</title>
        <authorList>
            <person name="Davis J.T."/>
        </authorList>
    </citation>
    <scope>NUCLEOTIDE SEQUENCE [LARGE SCALE GENOMIC DNA]</scope>
    <source>
        <strain evidence="3">cv. Da-Ae</strain>
        <tissue evidence="2">Seedling</tissue>
    </source>
</reference>
<protein>
    <submittedName>
        <fullName evidence="2">Uncharacterized protein</fullName>
    </submittedName>
</protein>
<evidence type="ECO:0000313" key="3">
    <source>
        <dbReference type="Proteomes" id="UP000824890"/>
    </source>
</evidence>
<proteinExistence type="predicted"/>
<feature type="compositionally biased region" description="Polar residues" evidence="1">
    <location>
        <begin position="50"/>
        <end position="63"/>
    </location>
</feature>
<feature type="region of interest" description="Disordered" evidence="1">
    <location>
        <begin position="1"/>
        <end position="69"/>
    </location>
</feature>
<evidence type="ECO:0000313" key="2">
    <source>
        <dbReference type="EMBL" id="KAH0883001.1"/>
    </source>
</evidence>
<keyword evidence="3" id="KW-1185">Reference proteome</keyword>
<sequence>MTSVSDVKFPKDAGSFPPRLLKPRYKISSFPNDPISEGTPPPRSLRDKSSSNNLEQLARSTGISPMRKL</sequence>
<dbReference type="Proteomes" id="UP000824890">
    <property type="component" value="Unassembled WGS sequence"/>
</dbReference>
<dbReference type="EMBL" id="JAGKQM010000014">
    <property type="protein sequence ID" value="KAH0883001.1"/>
    <property type="molecule type" value="Genomic_DNA"/>
</dbReference>
<evidence type="ECO:0000256" key="1">
    <source>
        <dbReference type="SAM" id="MobiDB-lite"/>
    </source>
</evidence>
<name>A0ABQ7ZS02_BRANA</name>
<accession>A0ABQ7ZS02</accession>
<organism evidence="2 3">
    <name type="scientific">Brassica napus</name>
    <name type="common">Rape</name>
    <dbReference type="NCBI Taxonomy" id="3708"/>
    <lineage>
        <taxon>Eukaryota</taxon>
        <taxon>Viridiplantae</taxon>
        <taxon>Streptophyta</taxon>
        <taxon>Embryophyta</taxon>
        <taxon>Tracheophyta</taxon>
        <taxon>Spermatophyta</taxon>
        <taxon>Magnoliopsida</taxon>
        <taxon>eudicotyledons</taxon>
        <taxon>Gunneridae</taxon>
        <taxon>Pentapetalae</taxon>
        <taxon>rosids</taxon>
        <taxon>malvids</taxon>
        <taxon>Brassicales</taxon>
        <taxon>Brassicaceae</taxon>
        <taxon>Brassiceae</taxon>
        <taxon>Brassica</taxon>
    </lineage>
</organism>